<dbReference type="EMBL" id="QUTD01003319">
    <property type="protein sequence ID" value="RHY73249.1"/>
    <property type="molecule type" value="Genomic_DNA"/>
</dbReference>
<feature type="region of interest" description="Disordered" evidence="1">
    <location>
        <begin position="257"/>
        <end position="277"/>
    </location>
</feature>
<name>A0A397E6D6_APHAT</name>
<accession>A0A397E6D6</accession>
<evidence type="ECO:0000256" key="1">
    <source>
        <dbReference type="SAM" id="MobiDB-lite"/>
    </source>
</evidence>
<feature type="region of interest" description="Disordered" evidence="1">
    <location>
        <begin position="1"/>
        <end position="23"/>
    </location>
</feature>
<protein>
    <submittedName>
        <fullName evidence="2">Uncharacterized protein</fullName>
    </submittedName>
</protein>
<comment type="caution">
    <text evidence="2">The sequence shown here is derived from an EMBL/GenBank/DDBJ whole genome shotgun (WGS) entry which is preliminary data.</text>
</comment>
<proteinExistence type="predicted"/>
<dbReference type="VEuPathDB" id="FungiDB:H257_08219"/>
<dbReference type="AlphaFoldDB" id="A0A397E6D6"/>
<dbReference type="Proteomes" id="UP000266643">
    <property type="component" value="Unassembled WGS sequence"/>
</dbReference>
<evidence type="ECO:0000313" key="2">
    <source>
        <dbReference type="EMBL" id="RHY73249.1"/>
    </source>
</evidence>
<organism evidence="2 3">
    <name type="scientific">Aphanomyces astaci</name>
    <name type="common">Crayfish plague agent</name>
    <dbReference type="NCBI Taxonomy" id="112090"/>
    <lineage>
        <taxon>Eukaryota</taxon>
        <taxon>Sar</taxon>
        <taxon>Stramenopiles</taxon>
        <taxon>Oomycota</taxon>
        <taxon>Saprolegniomycetes</taxon>
        <taxon>Saprolegniales</taxon>
        <taxon>Verrucalvaceae</taxon>
        <taxon>Aphanomyces</taxon>
    </lineage>
</organism>
<sequence>MGKPLVTSSVDPSVAPSVARGGAGPAVVEPSLASLHPSSAATASPSNAGLFIGKCQYKTGKCFKERTLKRNGQAHSLCEEHRVKQNLIQRRSDRKYQSLHAVRRKERSQVKALFKKQVTMAVAHQMYYEHQHHHHHKILNPLVFHNNLASVPHHHHPSAVAASLPSSSSPGTFGLGYPHGMLPPVAPSMLLCGLPKSAYDSPVVHKNVKHVSAPSSQGMSPLGANAAIINQQRHHVAALKRKEGGKQVEERSWKHAVEAPSNQHSAAHDATDNAQAATVDSWTDDDVQLLKSFLLV</sequence>
<feature type="compositionally biased region" description="Low complexity" evidence="1">
    <location>
        <begin position="1"/>
        <end position="19"/>
    </location>
</feature>
<evidence type="ECO:0000313" key="3">
    <source>
        <dbReference type="Proteomes" id="UP000266643"/>
    </source>
</evidence>
<reference evidence="2 3" key="1">
    <citation type="submission" date="2018-08" db="EMBL/GenBank/DDBJ databases">
        <title>Aphanomyces genome sequencing and annotation.</title>
        <authorList>
            <person name="Minardi D."/>
            <person name="Oidtmann B."/>
            <person name="Van Der Giezen M."/>
            <person name="Studholme D.J."/>
        </authorList>
    </citation>
    <scope>NUCLEOTIDE SEQUENCE [LARGE SCALE GENOMIC DNA]</scope>
    <source>
        <strain evidence="2 3">D2</strain>
    </source>
</reference>
<gene>
    <name evidence="2" type="ORF">DYB30_004861</name>
</gene>